<dbReference type="Gene3D" id="3.20.20.190">
    <property type="entry name" value="Phosphatidylinositol (PI) phosphodiesterase"/>
    <property type="match status" value="1"/>
</dbReference>
<sequence length="296" mass="34514">MLSFLLFLYIFEIYQCLQRPIVIAHRSTAYLPELTLASQSMAHAYGADIIEIDVCLSRDNQLIVIHDIYLDGVTNVSDIFPNRNRSDVLNYVIDFDLYELLRFYLSTLNETIELLFGLNRATGRQRQLLIEIKKPEYHSKYNKSISSIVLATLNAYNLTQSSDPIIVQTFYIEELMYIRKNLGNQLRLLALMTWNYIQESSSDYNFYRSEEGIRNLSKIIQGLAPNHQLVVNYDPNGAIIGTTNLTKWAHQYNFSVYPFTFRQDLFSINSFEELVKYFWHTVQVDGFITDHPDVIL</sequence>
<dbReference type="EMBL" id="CAJOBE010002097">
    <property type="protein sequence ID" value="CAF3799093.1"/>
    <property type="molecule type" value="Genomic_DNA"/>
</dbReference>
<keyword evidence="3 7" id="KW-0732">Signal</keyword>
<organism evidence="9 10">
    <name type="scientific">Rotaria sordida</name>
    <dbReference type="NCBI Taxonomy" id="392033"/>
    <lineage>
        <taxon>Eukaryota</taxon>
        <taxon>Metazoa</taxon>
        <taxon>Spiralia</taxon>
        <taxon>Gnathifera</taxon>
        <taxon>Rotifera</taxon>
        <taxon>Eurotatoria</taxon>
        <taxon>Bdelloidea</taxon>
        <taxon>Philodinida</taxon>
        <taxon>Philodinidae</taxon>
        <taxon>Rotaria</taxon>
    </lineage>
</organism>
<dbReference type="SUPFAM" id="SSF51695">
    <property type="entry name" value="PLC-like phosphodiesterases"/>
    <property type="match status" value="1"/>
</dbReference>
<dbReference type="InterPro" id="IPR017946">
    <property type="entry name" value="PLC-like_Pdiesterase_TIM-brl"/>
</dbReference>
<evidence type="ECO:0000259" key="8">
    <source>
        <dbReference type="PROSITE" id="PS51704"/>
    </source>
</evidence>
<accession>A0A819BB36</accession>
<dbReference type="PANTHER" id="PTHR43620">
    <property type="entry name" value="GLYCEROPHOSPHORYL DIESTER PHOSPHODIESTERASE"/>
    <property type="match status" value="1"/>
</dbReference>
<protein>
    <recommendedName>
        <fullName evidence="2">glycerophosphodiester phosphodiesterase</fullName>
        <ecNumber evidence="2">3.1.4.46</ecNumber>
    </recommendedName>
</protein>
<feature type="signal peptide" evidence="7">
    <location>
        <begin position="1"/>
        <end position="18"/>
    </location>
</feature>
<reference evidence="9" key="1">
    <citation type="submission" date="2021-02" db="EMBL/GenBank/DDBJ databases">
        <authorList>
            <person name="Nowell W R."/>
        </authorList>
    </citation>
    <scope>NUCLEOTIDE SEQUENCE</scope>
</reference>
<evidence type="ECO:0000256" key="7">
    <source>
        <dbReference type="SAM" id="SignalP"/>
    </source>
</evidence>
<dbReference type="GO" id="GO:0006071">
    <property type="term" value="P:glycerol metabolic process"/>
    <property type="evidence" value="ECO:0007669"/>
    <property type="project" value="UniProtKB-KW"/>
</dbReference>
<gene>
    <name evidence="9" type="ORF">FNK824_LOCUS14894</name>
</gene>
<comment type="catalytic activity">
    <reaction evidence="6">
        <text>a sn-glycero-3-phosphodiester + H2O = an alcohol + sn-glycerol 3-phosphate + H(+)</text>
        <dbReference type="Rhea" id="RHEA:12969"/>
        <dbReference type="ChEBI" id="CHEBI:15377"/>
        <dbReference type="ChEBI" id="CHEBI:15378"/>
        <dbReference type="ChEBI" id="CHEBI:30879"/>
        <dbReference type="ChEBI" id="CHEBI:57597"/>
        <dbReference type="ChEBI" id="CHEBI:83408"/>
        <dbReference type="EC" id="3.1.4.46"/>
    </reaction>
</comment>
<comment type="caution">
    <text evidence="9">The sequence shown here is derived from an EMBL/GenBank/DDBJ whole genome shotgun (WGS) entry which is preliminary data.</text>
</comment>
<evidence type="ECO:0000256" key="5">
    <source>
        <dbReference type="ARBA" id="ARBA00022801"/>
    </source>
</evidence>
<dbReference type="AlphaFoldDB" id="A0A819BB36"/>
<dbReference type="PROSITE" id="PS51704">
    <property type="entry name" value="GP_PDE"/>
    <property type="match status" value="1"/>
</dbReference>
<keyword evidence="4" id="KW-0319">Glycerol metabolism</keyword>
<evidence type="ECO:0000256" key="3">
    <source>
        <dbReference type="ARBA" id="ARBA00022729"/>
    </source>
</evidence>
<dbReference type="Pfam" id="PF03009">
    <property type="entry name" value="GDPD"/>
    <property type="match status" value="1"/>
</dbReference>
<evidence type="ECO:0000256" key="2">
    <source>
        <dbReference type="ARBA" id="ARBA00012247"/>
    </source>
</evidence>
<comment type="similarity">
    <text evidence="1">Belongs to the glycerophosphoryl diester phosphodiesterase family.</text>
</comment>
<dbReference type="EC" id="3.1.4.46" evidence="2"/>
<evidence type="ECO:0000256" key="6">
    <source>
        <dbReference type="ARBA" id="ARBA00047512"/>
    </source>
</evidence>
<feature type="chain" id="PRO_5032994603" description="glycerophosphodiester phosphodiesterase" evidence="7">
    <location>
        <begin position="19"/>
        <end position="296"/>
    </location>
</feature>
<dbReference type="GO" id="GO:0006629">
    <property type="term" value="P:lipid metabolic process"/>
    <property type="evidence" value="ECO:0007669"/>
    <property type="project" value="InterPro"/>
</dbReference>
<feature type="domain" description="GP-PDE" evidence="8">
    <location>
        <begin position="20"/>
        <end position="296"/>
    </location>
</feature>
<evidence type="ECO:0000256" key="1">
    <source>
        <dbReference type="ARBA" id="ARBA00007277"/>
    </source>
</evidence>
<evidence type="ECO:0000313" key="9">
    <source>
        <dbReference type="EMBL" id="CAF3799093.1"/>
    </source>
</evidence>
<dbReference type="PANTHER" id="PTHR43620:SF7">
    <property type="entry name" value="GLYCEROPHOSPHODIESTER PHOSPHODIESTERASE GDPD5-RELATED"/>
    <property type="match status" value="1"/>
</dbReference>
<dbReference type="Proteomes" id="UP000663874">
    <property type="component" value="Unassembled WGS sequence"/>
</dbReference>
<evidence type="ECO:0000313" key="10">
    <source>
        <dbReference type="Proteomes" id="UP000663874"/>
    </source>
</evidence>
<dbReference type="GO" id="GO:0008889">
    <property type="term" value="F:glycerophosphodiester phosphodiesterase activity"/>
    <property type="evidence" value="ECO:0007669"/>
    <property type="project" value="UniProtKB-EC"/>
</dbReference>
<evidence type="ECO:0000256" key="4">
    <source>
        <dbReference type="ARBA" id="ARBA00022798"/>
    </source>
</evidence>
<keyword evidence="5" id="KW-0378">Hydrolase</keyword>
<dbReference type="InterPro" id="IPR030395">
    <property type="entry name" value="GP_PDE_dom"/>
</dbReference>
<proteinExistence type="inferred from homology"/>
<name>A0A819BB36_9BILA</name>